<dbReference type="PANTHER" id="PTHR11851">
    <property type="entry name" value="METALLOPROTEASE"/>
    <property type="match status" value="1"/>
</dbReference>
<dbReference type="GO" id="GO:0006508">
    <property type="term" value="P:proteolysis"/>
    <property type="evidence" value="ECO:0007669"/>
    <property type="project" value="InterPro"/>
</dbReference>
<gene>
    <name evidence="5" type="ORF">U732_650</name>
</gene>
<dbReference type="SUPFAM" id="SSF63411">
    <property type="entry name" value="LuxS/MPP-like metallohydrolase"/>
    <property type="match status" value="2"/>
</dbReference>
<dbReference type="Gene3D" id="3.30.830.10">
    <property type="entry name" value="Metalloenzyme, LuxS/M16 peptidase-like"/>
    <property type="match status" value="2"/>
</dbReference>
<keyword evidence="6" id="KW-1185">Reference proteome</keyword>
<feature type="domain" description="Peptidase M16 N-terminal" evidence="3">
    <location>
        <begin position="23"/>
        <end position="162"/>
    </location>
</feature>
<proteinExistence type="inferred from homology"/>
<evidence type="ECO:0000256" key="2">
    <source>
        <dbReference type="RuleBase" id="RU004447"/>
    </source>
</evidence>
<sequence>MKEHIFDTSEITLVNGIKLITIKRDTQISSVHVGVNIGALYEREEERGIAHFIEHMLFKGTKNRDNETLNNELENLGGEYNAYTDYNCTVFSSTTLSEEVENSIKLLADLVSNSIFPKEQIEKERGVIVAEIKSVKDDLEELSFEEVNKAAFTNSPLKCDVIGKEKYIRKMTREALVTFYNTYYVPNNCYITIVSNHEHEYIKSLIEKYFGHWKEKKIVKPPVSLEKNLHKTKISYKKDIEQSTIVYLYSFNDLTAEEELALRVLNHKLGESSNSILFRELREERGLAYDIYTMLDLSDKIKTLYIYTSVSEEYVKEAIDTIDNCICDIAEERVVFDDSTINLMKKVFKTAVASTVEDSTDLGNYVLHQAMEEEYIYQFVEDMKNMDRIRKEDLYNVARKVLQKPTIHILLPEKSESDE</sequence>
<dbReference type="InterPro" id="IPR011765">
    <property type="entry name" value="Pept_M16_N"/>
</dbReference>
<dbReference type="Pfam" id="PF05193">
    <property type="entry name" value="Peptidase_M16_C"/>
    <property type="match status" value="1"/>
</dbReference>
<dbReference type="GO" id="GO:0004222">
    <property type="term" value="F:metalloendopeptidase activity"/>
    <property type="evidence" value="ECO:0007669"/>
    <property type="project" value="InterPro"/>
</dbReference>
<accession>A0A0C1TWY8</accession>
<dbReference type="PANTHER" id="PTHR11851:SF49">
    <property type="entry name" value="MITOCHONDRIAL-PROCESSING PEPTIDASE SUBUNIT ALPHA"/>
    <property type="match status" value="1"/>
</dbReference>
<dbReference type="InterPro" id="IPR050361">
    <property type="entry name" value="MPP/UQCRC_Complex"/>
</dbReference>
<comment type="similarity">
    <text evidence="1 2">Belongs to the peptidase M16 family.</text>
</comment>
<reference evidence="5 6" key="1">
    <citation type="journal article" date="2015" name="Infect. Genet. Evol.">
        <title>Genomic sequences of six botulinum neurotoxin-producing strains representing three clostridial species illustrate the mobility and diversity of botulinum neurotoxin genes.</title>
        <authorList>
            <person name="Smith T.J."/>
            <person name="Hill K.K."/>
            <person name="Xie G."/>
            <person name="Foley B.T."/>
            <person name="Williamson C.H."/>
            <person name="Foster J.T."/>
            <person name="Johnson S.L."/>
            <person name="Chertkov O."/>
            <person name="Teshima H."/>
            <person name="Gibbons H.S."/>
            <person name="Johnsky L.A."/>
            <person name="Karavis M.A."/>
            <person name="Smith L.A."/>
        </authorList>
    </citation>
    <scope>NUCLEOTIDE SEQUENCE [LARGE SCALE GENOMIC DNA]</scope>
    <source>
        <strain evidence="5 6">CDC 2741</strain>
    </source>
</reference>
<organism evidence="5 6">
    <name type="scientific">Clostridium argentinense CDC 2741</name>
    <dbReference type="NCBI Taxonomy" id="1418104"/>
    <lineage>
        <taxon>Bacteria</taxon>
        <taxon>Bacillati</taxon>
        <taxon>Bacillota</taxon>
        <taxon>Clostridia</taxon>
        <taxon>Eubacteriales</taxon>
        <taxon>Clostridiaceae</taxon>
        <taxon>Clostridium</taxon>
    </lineage>
</organism>
<dbReference type="InterPro" id="IPR007863">
    <property type="entry name" value="Peptidase_M16_C"/>
</dbReference>
<dbReference type="InterPro" id="IPR001431">
    <property type="entry name" value="Pept_M16_Zn_BS"/>
</dbReference>
<dbReference type="GO" id="GO:0046872">
    <property type="term" value="F:metal ion binding"/>
    <property type="evidence" value="ECO:0007669"/>
    <property type="project" value="InterPro"/>
</dbReference>
<evidence type="ECO:0000256" key="1">
    <source>
        <dbReference type="ARBA" id="ARBA00007261"/>
    </source>
</evidence>
<dbReference type="PROSITE" id="PS00143">
    <property type="entry name" value="INSULINASE"/>
    <property type="match status" value="1"/>
</dbReference>
<name>A0A0C1TWY8_9CLOT</name>
<evidence type="ECO:0000259" key="4">
    <source>
        <dbReference type="Pfam" id="PF05193"/>
    </source>
</evidence>
<dbReference type="RefSeq" id="WP_145953030.1">
    <property type="nucleotide sequence ID" value="NZ_AYSO01000020.1"/>
</dbReference>
<dbReference type="Proteomes" id="UP000031366">
    <property type="component" value="Unassembled WGS sequence"/>
</dbReference>
<evidence type="ECO:0000313" key="5">
    <source>
        <dbReference type="EMBL" id="KIE45204.1"/>
    </source>
</evidence>
<comment type="caution">
    <text evidence="5">The sequence shown here is derived from an EMBL/GenBank/DDBJ whole genome shotgun (WGS) entry which is preliminary data.</text>
</comment>
<protein>
    <submittedName>
        <fullName evidence="5">Peptidase M16 inactive domain protein</fullName>
    </submittedName>
</protein>
<dbReference type="InterPro" id="IPR011249">
    <property type="entry name" value="Metalloenz_LuxS/M16"/>
</dbReference>
<dbReference type="STRING" id="29341.RSJ17_06050"/>
<dbReference type="AlphaFoldDB" id="A0A0C1TWY8"/>
<dbReference type="OrthoDB" id="9811314at2"/>
<feature type="domain" description="Peptidase M16 C-terminal" evidence="4">
    <location>
        <begin position="170"/>
        <end position="333"/>
    </location>
</feature>
<evidence type="ECO:0000313" key="6">
    <source>
        <dbReference type="Proteomes" id="UP000031366"/>
    </source>
</evidence>
<dbReference type="EMBL" id="AYSO01000020">
    <property type="protein sequence ID" value="KIE45204.1"/>
    <property type="molecule type" value="Genomic_DNA"/>
</dbReference>
<dbReference type="Pfam" id="PF00675">
    <property type="entry name" value="Peptidase_M16"/>
    <property type="match status" value="1"/>
</dbReference>
<evidence type="ECO:0000259" key="3">
    <source>
        <dbReference type="Pfam" id="PF00675"/>
    </source>
</evidence>